<protein>
    <recommendedName>
        <fullName evidence="4">HTH gntR-type domain-containing protein</fullName>
    </recommendedName>
</protein>
<sequence length="284" mass="30361">MRCREIVEDLAGQIADGELAAGARIASTRKLRDTYDIPGSAARRIQRELADRRFIRRVPGLGYVVGVPDATPVPPRDDDPDALTWLVAGPGGQRPIPSADVLLTKPHADTDTITALTPGGALTGPAVIERDVSTCVFKQVADVMAGRIATGEFPAGERFASTAALRREFAISDATAGRALRELTDQGLIHTVPGRASFTGPASAGHLRPLYQRIAADLAGQIYAGVIPVHHPIPVRDDLKARHGVCDHTIRQAVALLKSLGWVIAVPYRRPVAAPPKHWPVPHT</sequence>
<dbReference type="Proteomes" id="UP000334990">
    <property type="component" value="Unassembled WGS sequence"/>
</dbReference>
<proteinExistence type="predicted"/>
<keyword evidence="3" id="KW-0804">Transcription</keyword>
<dbReference type="RefSeq" id="WP_155336392.1">
    <property type="nucleotide sequence ID" value="NZ_BAAABN010000043.1"/>
</dbReference>
<dbReference type="AlphaFoldDB" id="A0A5M3VY89"/>
<dbReference type="InterPro" id="IPR036388">
    <property type="entry name" value="WH-like_DNA-bd_sf"/>
</dbReference>
<accession>A0A5M3VY89</accession>
<dbReference type="EMBL" id="BLAD01000042">
    <property type="protein sequence ID" value="GES00043.1"/>
    <property type="molecule type" value="Genomic_DNA"/>
</dbReference>
<evidence type="ECO:0000259" key="4">
    <source>
        <dbReference type="PROSITE" id="PS50949"/>
    </source>
</evidence>
<dbReference type="GO" id="GO:0003677">
    <property type="term" value="F:DNA binding"/>
    <property type="evidence" value="ECO:0007669"/>
    <property type="project" value="UniProtKB-KW"/>
</dbReference>
<comment type="caution">
    <text evidence="5">The sequence shown here is derived from an EMBL/GenBank/DDBJ whole genome shotgun (WGS) entry which is preliminary data.</text>
</comment>
<dbReference type="PROSITE" id="PS50949">
    <property type="entry name" value="HTH_GNTR"/>
    <property type="match status" value="2"/>
</dbReference>
<dbReference type="GO" id="GO:0003700">
    <property type="term" value="F:DNA-binding transcription factor activity"/>
    <property type="evidence" value="ECO:0007669"/>
    <property type="project" value="InterPro"/>
</dbReference>
<evidence type="ECO:0000313" key="5">
    <source>
        <dbReference type="EMBL" id="GES00043.1"/>
    </source>
</evidence>
<evidence type="ECO:0000256" key="3">
    <source>
        <dbReference type="ARBA" id="ARBA00023163"/>
    </source>
</evidence>
<gene>
    <name evidence="5" type="ORF">Acor_21060</name>
</gene>
<keyword evidence="2" id="KW-0238">DNA-binding</keyword>
<dbReference type="SMART" id="SM00345">
    <property type="entry name" value="HTH_GNTR"/>
    <property type="match status" value="3"/>
</dbReference>
<dbReference type="GO" id="GO:0045892">
    <property type="term" value="P:negative regulation of DNA-templated transcription"/>
    <property type="evidence" value="ECO:0007669"/>
    <property type="project" value="TreeGrafter"/>
</dbReference>
<dbReference type="SUPFAM" id="SSF46785">
    <property type="entry name" value="Winged helix' DNA-binding domain"/>
    <property type="match status" value="3"/>
</dbReference>
<keyword evidence="1" id="KW-0805">Transcription regulation</keyword>
<evidence type="ECO:0000256" key="1">
    <source>
        <dbReference type="ARBA" id="ARBA00023015"/>
    </source>
</evidence>
<reference evidence="5 6" key="1">
    <citation type="submission" date="2019-10" db="EMBL/GenBank/DDBJ databases">
        <title>Whole genome shotgun sequence of Acrocarpospora corrugata NBRC 13972.</title>
        <authorList>
            <person name="Ichikawa N."/>
            <person name="Kimura A."/>
            <person name="Kitahashi Y."/>
            <person name="Komaki H."/>
            <person name="Oguchi A."/>
        </authorList>
    </citation>
    <scope>NUCLEOTIDE SEQUENCE [LARGE SCALE GENOMIC DNA]</scope>
    <source>
        <strain evidence="5 6">NBRC 13972</strain>
    </source>
</reference>
<name>A0A5M3VY89_9ACTN</name>
<dbReference type="InterPro" id="IPR036390">
    <property type="entry name" value="WH_DNA-bd_sf"/>
</dbReference>
<evidence type="ECO:0000256" key="2">
    <source>
        <dbReference type="ARBA" id="ARBA00023125"/>
    </source>
</evidence>
<evidence type="ECO:0000313" key="6">
    <source>
        <dbReference type="Proteomes" id="UP000334990"/>
    </source>
</evidence>
<keyword evidence="6" id="KW-1185">Reference proteome</keyword>
<dbReference type="InterPro" id="IPR000524">
    <property type="entry name" value="Tscrpt_reg_HTH_GntR"/>
</dbReference>
<dbReference type="PANTHER" id="PTHR44846">
    <property type="entry name" value="MANNOSYL-D-GLYCERATE TRANSPORT/METABOLISM SYSTEM REPRESSOR MNGR-RELATED"/>
    <property type="match status" value="1"/>
</dbReference>
<dbReference type="Pfam" id="PF00392">
    <property type="entry name" value="GntR"/>
    <property type="match status" value="1"/>
</dbReference>
<dbReference type="PANTHER" id="PTHR44846:SF1">
    <property type="entry name" value="MANNOSYL-D-GLYCERATE TRANSPORT_METABOLISM SYSTEM REPRESSOR MNGR-RELATED"/>
    <property type="match status" value="1"/>
</dbReference>
<feature type="domain" description="HTH gntR-type" evidence="4">
    <location>
        <begin position="134"/>
        <end position="202"/>
    </location>
</feature>
<dbReference type="OrthoDB" id="3532720at2"/>
<organism evidence="5 6">
    <name type="scientific">Acrocarpospora corrugata</name>
    <dbReference type="NCBI Taxonomy" id="35763"/>
    <lineage>
        <taxon>Bacteria</taxon>
        <taxon>Bacillati</taxon>
        <taxon>Actinomycetota</taxon>
        <taxon>Actinomycetes</taxon>
        <taxon>Streptosporangiales</taxon>
        <taxon>Streptosporangiaceae</taxon>
        <taxon>Acrocarpospora</taxon>
    </lineage>
</organism>
<feature type="domain" description="HTH gntR-type" evidence="4">
    <location>
        <begin position="208"/>
        <end position="276"/>
    </location>
</feature>
<dbReference type="InterPro" id="IPR050679">
    <property type="entry name" value="Bact_HTH_transcr_reg"/>
</dbReference>
<dbReference type="Gene3D" id="1.10.10.10">
    <property type="entry name" value="Winged helix-like DNA-binding domain superfamily/Winged helix DNA-binding domain"/>
    <property type="match status" value="3"/>
</dbReference>